<comment type="subcellular location">
    <subcellularLocation>
        <location evidence="1">Membrane</location>
        <topology evidence="1">Multi-pass membrane protein</topology>
    </subcellularLocation>
</comment>
<feature type="region of interest" description="Disordered" evidence="5">
    <location>
        <begin position="1"/>
        <end position="49"/>
    </location>
</feature>
<dbReference type="AlphaFoldDB" id="A0A317YHM1"/>
<feature type="domain" description="Sugar phosphate transporter" evidence="6">
    <location>
        <begin position="324"/>
        <end position="417"/>
    </location>
</feature>
<evidence type="ECO:0000313" key="7">
    <source>
        <dbReference type="EMBL" id="PWZ58198.1"/>
    </source>
</evidence>
<dbReference type="InterPro" id="IPR050186">
    <property type="entry name" value="TPT_transporter"/>
</dbReference>
<dbReference type="InterPro" id="IPR004853">
    <property type="entry name" value="Sugar_P_trans_dom"/>
</dbReference>
<dbReference type="Pfam" id="PF03151">
    <property type="entry name" value="TPT"/>
    <property type="match status" value="2"/>
</dbReference>
<accession>A0A317YHM1</accession>
<dbReference type="EMBL" id="NCVQ01000001">
    <property type="protein sequence ID" value="PWZ58198.1"/>
    <property type="molecule type" value="Genomic_DNA"/>
</dbReference>
<organism evidence="7">
    <name type="scientific">Zea mays</name>
    <name type="common">Maize</name>
    <dbReference type="NCBI Taxonomy" id="4577"/>
    <lineage>
        <taxon>Eukaryota</taxon>
        <taxon>Viridiplantae</taxon>
        <taxon>Streptophyta</taxon>
        <taxon>Embryophyta</taxon>
        <taxon>Tracheophyta</taxon>
        <taxon>Spermatophyta</taxon>
        <taxon>Magnoliopsida</taxon>
        <taxon>Liliopsida</taxon>
        <taxon>Poales</taxon>
        <taxon>Poaceae</taxon>
        <taxon>PACMAD clade</taxon>
        <taxon>Panicoideae</taxon>
        <taxon>Andropogonodae</taxon>
        <taxon>Andropogoneae</taxon>
        <taxon>Tripsacinae</taxon>
        <taxon>Zea</taxon>
    </lineage>
</organism>
<sequence>MAVGGLQGAKKCKREHAEGKAKPRMQVKGGGDGAKRKSHSAAGGYTAHGGASEVVARKKTPVTPKEKRLAAKELTKLWERMRCHDVSKEERSKAVSQAIHKMDGKYLDIATSHVTARVLQVQSADLRNQLGVTKYAEELYKFYRENEYAKLLPLALIHMLGNVFTNMSLGKVVVSFTHTIKAMEPFFSVLLSILFLGEDFAPTPIKLFKVDVKGELVKRLFDISYSHRLAVVNGSCFGGSPIQVESHPRPKSSLQSTATSHLHQDQEAHAAEVGPTTALFKAKVPSSSQRGNLSEKQRVFKTVKGVKEFNQSNIVYLILILGENRIGFWSAMTSNLMNQSWNVYSKKILADKEDSLDDINLFSIITIMAFLLSAPLMLCVEGIKFSPSYLQNAGVNVKELFVRAALAGSSFYFYQQEWPMCVTYGAVAGYLFGMAVSLVLSPNSCSQEKGLCKNCLA</sequence>
<evidence type="ECO:0000256" key="4">
    <source>
        <dbReference type="ARBA" id="ARBA00023136"/>
    </source>
</evidence>
<dbReference type="ExpressionAtlas" id="A0A317YHM1">
    <property type="expression patterns" value="baseline and differential"/>
</dbReference>
<feature type="domain" description="Sugar phosphate transporter" evidence="6">
    <location>
        <begin position="141"/>
        <end position="201"/>
    </location>
</feature>
<keyword evidence="4" id="KW-0472">Membrane</keyword>
<evidence type="ECO:0000256" key="2">
    <source>
        <dbReference type="ARBA" id="ARBA00022692"/>
    </source>
</evidence>
<evidence type="ECO:0000259" key="6">
    <source>
        <dbReference type="Pfam" id="PF03151"/>
    </source>
</evidence>
<dbReference type="Proteomes" id="UP000251960">
    <property type="component" value="Chromosome 1"/>
</dbReference>
<keyword evidence="3" id="KW-1133">Transmembrane helix</keyword>
<proteinExistence type="predicted"/>
<reference evidence="7" key="1">
    <citation type="journal article" date="2018" name="Nat. Genet.">
        <title>Extensive intraspecific gene order and gene structural variations between Mo17 and other maize genomes.</title>
        <authorList>
            <person name="Sun S."/>
            <person name="Zhou Y."/>
            <person name="Chen J."/>
            <person name="Shi J."/>
            <person name="Zhao H."/>
            <person name="Zhao H."/>
            <person name="Song W."/>
            <person name="Zhang M."/>
            <person name="Cui Y."/>
            <person name="Dong X."/>
            <person name="Liu H."/>
            <person name="Ma X."/>
            <person name="Jiao Y."/>
            <person name="Wang B."/>
            <person name="Wei X."/>
            <person name="Stein J.C."/>
            <person name="Glaubitz J.C."/>
            <person name="Lu F."/>
            <person name="Yu G."/>
            <person name="Liang C."/>
            <person name="Fengler K."/>
            <person name="Li B."/>
            <person name="Rafalski A."/>
            <person name="Schnable P.S."/>
            <person name="Ware D.H."/>
            <person name="Buckler E.S."/>
            <person name="Lai J."/>
        </authorList>
    </citation>
    <scope>NUCLEOTIDE SEQUENCE [LARGE SCALE GENOMIC DNA]</scope>
    <source>
        <tissue evidence="7">Seedling</tissue>
    </source>
</reference>
<keyword evidence="7" id="KW-0670">Pyruvate</keyword>
<evidence type="ECO:0000256" key="3">
    <source>
        <dbReference type="ARBA" id="ARBA00022989"/>
    </source>
</evidence>
<name>A0A317YHM1_MAIZE</name>
<comment type="caution">
    <text evidence="7">The sequence shown here is derived from an EMBL/GenBank/DDBJ whole genome shotgun (WGS) entry which is preliminary data.</text>
</comment>
<dbReference type="GO" id="GO:0016020">
    <property type="term" value="C:membrane"/>
    <property type="evidence" value="ECO:0007669"/>
    <property type="project" value="UniProtKB-SubCell"/>
</dbReference>
<protein>
    <submittedName>
        <fullName evidence="7">Phosphoenolpyruvate/phosphate translocator 3, chloroplastic</fullName>
    </submittedName>
</protein>
<keyword evidence="2" id="KW-0812">Transmembrane</keyword>
<gene>
    <name evidence="7" type="primary">PPT3_1</name>
    <name evidence="7" type="ORF">Zm00014a_035429</name>
</gene>
<evidence type="ECO:0000256" key="5">
    <source>
        <dbReference type="SAM" id="MobiDB-lite"/>
    </source>
</evidence>
<dbReference type="PANTHER" id="PTHR11132">
    <property type="entry name" value="SOLUTE CARRIER FAMILY 35"/>
    <property type="match status" value="1"/>
</dbReference>
<evidence type="ECO:0000256" key="1">
    <source>
        <dbReference type="ARBA" id="ARBA00004141"/>
    </source>
</evidence>